<accession>A0A163J542</accession>
<organism evidence="2 3">
    <name type="scientific">Paenibacillus glucanolyticus</name>
    <dbReference type="NCBI Taxonomy" id="59843"/>
    <lineage>
        <taxon>Bacteria</taxon>
        <taxon>Bacillati</taxon>
        <taxon>Bacillota</taxon>
        <taxon>Bacilli</taxon>
        <taxon>Bacillales</taxon>
        <taxon>Paenibacillaceae</taxon>
        <taxon>Paenibacillus</taxon>
    </lineage>
</organism>
<comment type="caution">
    <text evidence="2">The sequence shown here is derived from an EMBL/GenBank/DDBJ whole genome shotgun (WGS) entry which is preliminary data.</text>
</comment>
<sequence>MKKDAVPHEVFQSFLLWMIAIGAGIFEMTVAVIDYISTHAGSEIGGILIHIATRSMLFAALVYIMFRMLRGKNWARIALALLLGGIGLLSLTIDPIQWLMSGNSLWEAFAHADNISILFASSRVLHIIAVISALVFMFKPAANRYFKAGL</sequence>
<reference evidence="2" key="1">
    <citation type="journal article" date="2016" name="Genome Announc.">
        <title>Draft genomes of two strains of Paenibacillus glucanolyticus with capability to degrade lignocellulose.</title>
        <authorList>
            <person name="Mathews S.L."/>
            <person name="Pawlak J."/>
            <person name="Grunden A.M."/>
        </authorList>
    </citation>
    <scope>NUCLEOTIDE SEQUENCE [LARGE SCALE GENOMIC DNA]</scope>
    <source>
        <strain evidence="2">SLM1</strain>
    </source>
</reference>
<keyword evidence="3" id="KW-1185">Reference proteome</keyword>
<feature type="transmembrane region" description="Helical" evidence="1">
    <location>
        <begin position="12"/>
        <end position="33"/>
    </location>
</feature>
<keyword evidence="1" id="KW-0472">Membrane</keyword>
<name>A0A163J542_9BACL</name>
<keyword evidence="1" id="KW-0812">Transmembrane</keyword>
<protein>
    <recommendedName>
        <fullName evidence="4">DUF4149 domain-containing protein</fullName>
    </recommendedName>
</protein>
<dbReference type="GeneID" id="97558328"/>
<feature type="transmembrane region" description="Helical" evidence="1">
    <location>
        <begin position="78"/>
        <end position="100"/>
    </location>
</feature>
<feature type="transmembrane region" description="Helical" evidence="1">
    <location>
        <begin position="45"/>
        <end position="66"/>
    </location>
</feature>
<gene>
    <name evidence="2" type="ORF">AWU65_10800</name>
</gene>
<dbReference type="Proteomes" id="UP000076796">
    <property type="component" value="Unassembled WGS sequence"/>
</dbReference>
<proteinExistence type="predicted"/>
<dbReference type="RefSeq" id="WP_006207558.1">
    <property type="nucleotide sequence ID" value="NZ_CP147845.1"/>
</dbReference>
<dbReference type="EMBL" id="LWMH01000001">
    <property type="protein sequence ID" value="KZS46368.1"/>
    <property type="molecule type" value="Genomic_DNA"/>
</dbReference>
<keyword evidence="1" id="KW-1133">Transmembrane helix</keyword>
<evidence type="ECO:0000313" key="3">
    <source>
        <dbReference type="Proteomes" id="UP000076796"/>
    </source>
</evidence>
<evidence type="ECO:0000256" key="1">
    <source>
        <dbReference type="SAM" id="Phobius"/>
    </source>
</evidence>
<evidence type="ECO:0008006" key="4">
    <source>
        <dbReference type="Google" id="ProtNLM"/>
    </source>
</evidence>
<feature type="transmembrane region" description="Helical" evidence="1">
    <location>
        <begin position="115"/>
        <end position="138"/>
    </location>
</feature>
<evidence type="ECO:0000313" key="2">
    <source>
        <dbReference type="EMBL" id="KZS46368.1"/>
    </source>
</evidence>
<dbReference type="AlphaFoldDB" id="A0A163J542"/>
<dbReference type="OrthoDB" id="2661613at2"/>